<feature type="compositionally biased region" description="Low complexity" evidence="1">
    <location>
        <begin position="758"/>
        <end position="772"/>
    </location>
</feature>
<comment type="caution">
    <text evidence="3">The sequence shown here is derived from an EMBL/GenBank/DDBJ whole genome shotgun (WGS) entry which is preliminary data.</text>
</comment>
<feature type="region of interest" description="Disordered" evidence="1">
    <location>
        <begin position="986"/>
        <end position="1058"/>
    </location>
</feature>
<feature type="region of interest" description="Disordered" evidence="1">
    <location>
        <begin position="730"/>
        <end position="806"/>
    </location>
</feature>
<evidence type="ECO:0000313" key="4">
    <source>
        <dbReference type="Proteomes" id="UP000481861"/>
    </source>
</evidence>
<evidence type="ECO:0000256" key="1">
    <source>
        <dbReference type="SAM" id="MobiDB-lite"/>
    </source>
</evidence>
<dbReference type="GO" id="GO:0005737">
    <property type="term" value="C:cytoplasm"/>
    <property type="evidence" value="ECO:0007669"/>
    <property type="project" value="TreeGrafter"/>
</dbReference>
<dbReference type="GO" id="GO:0070390">
    <property type="term" value="C:transcription export complex 2"/>
    <property type="evidence" value="ECO:0007669"/>
    <property type="project" value="TreeGrafter"/>
</dbReference>
<evidence type="ECO:0000259" key="2">
    <source>
        <dbReference type="Pfam" id="PF03399"/>
    </source>
</evidence>
<accession>A0A7C8I967</accession>
<proteinExistence type="predicted"/>
<feature type="region of interest" description="Disordered" evidence="1">
    <location>
        <begin position="1305"/>
        <end position="1359"/>
    </location>
</feature>
<dbReference type="GO" id="GO:0006406">
    <property type="term" value="P:mRNA export from nucleus"/>
    <property type="evidence" value="ECO:0007669"/>
    <property type="project" value="TreeGrafter"/>
</dbReference>
<feature type="compositionally biased region" description="Gly residues" evidence="1">
    <location>
        <begin position="1"/>
        <end position="13"/>
    </location>
</feature>
<dbReference type="InterPro" id="IPR005062">
    <property type="entry name" value="SAC3/GANP/THP3_conserved"/>
</dbReference>
<gene>
    <name evidence="3" type="ORF">BDV95DRAFT_609798</name>
</gene>
<feature type="compositionally biased region" description="Polar residues" evidence="1">
    <location>
        <begin position="61"/>
        <end position="70"/>
    </location>
</feature>
<dbReference type="Pfam" id="PF03399">
    <property type="entry name" value="SAC3_GANP"/>
    <property type="match status" value="1"/>
</dbReference>
<feature type="region of interest" description="Disordered" evidence="1">
    <location>
        <begin position="1271"/>
        <end position="1290"/>
    </location>
</feature>
<feature type="compositionally biased region" description="Basic and acidic residues" evidence="1">
    <location>
        <begin position="1072"/>
        <end position="1084"/>
    </location>
</feature>
<feature type="region of interest" description="Disordered" evidence="1">
    <location>
        <begin position="1"/>
        <end position="97"/>
    </location>
</feature>
<dbReference type="OrthoDB" id="264795at2759"/>
<organism evidence="3 4">
    <name type="scientific">Massariosphaeria phaeospora</name>
    <dbReference type="NCBI Taxonomy" id="100035"/>
    <lineage>
        <taxon>Eukaryota</taxon>
        <taxon>Fungi</taxon>
        <taxon>Dikarya</taxon>
        <taxon>Ascomycota</taxon>
        <taxon>Pezizomycotina</taxon>
        <taxon>Dothideomycetes</taxon>
        <taxon>Pleosporomycetidae</taxon>
        <taxon>Pleosporales</taxon>
        <taxon>Pleosporales incertae sedis</taxon>
        <taxon>Massariosphaeria</taxon>
    </lineage>
</organism>
<feature type="compositionally biased region" description="Low complexity" evidence="1">
    <location>
        <begin position="77"/>
        <end position="94"/>
    </location>
</feature>
<dbReference type="EMBL" id="JAADJZ010000019">
    <property type="protein sequence ID" value="KAF2868310.1"/>
    <property type="molecule type" value="Genomic_DNA"/>
</dbReference>
<feature type="domain" description="SAC3/GANP/THP3 conserved" evidence="2">
    <location>
        <begin position="147"/>
        <end position="464"/>
    </location>
</feature>
<evidence type="ECO:0000313" key="3">
    <source>
        <dbReference type="EMBL" id="KAF2868310.1"/>
    </source>
</evidence>
<feature type="compositionally biased region" description="Basic and acidic residues" evidence="1">
    <location>
        <begin position="774"/>
        <end position="806"/>
    </location>
</feature>
<keyword evidence="4" id="KW-1185">Reference proteome</keyword>
<name>A0A7C8I967_9PLEO</name>
<feature type="region of interest" description="Disordered" evidence="1">
    <location>
        <begin position="1070"/>
        <end position="1189"/>
    </location>
</feature>
<feature type="compositionally biased region" description="Basic and acidic residues" evidence="1">
    <location>
        <begin position="1017"/>
        <end position="1027"/>
    </location>
</feature>
<reference evidence="3 4" key="1">
    <citation type="submission" date="2020-01" db="EMBL/GenBank/DDBJ databases">
        <authorList>
            <consortium name="DOE Joint Genome Institute"/>
            <person name="Haridas S."/>
            <person name="Albert R."/>
            <person name="Binder M."/>
            <person name="Bloem J."/>
            <person name="Labutti K."/>
            <person name="Salamov A."/>
            <person name="Andreopoulos B."/>
            <person name="Baker S.E."/>
            <person name="Barry K."/>
            <person name="Bills G."/>
            <person name="Bluhm B.H."/>
            <person name="Cannon C."/>
            <person name="Castanera R."/>
            <person name="Culley D.E."/>
            <person name="Daum C."/>
            <person name="Ezra D."/>
            <person name="Gonzalez J.B."/>
            <person name="Henrissat B."/>
            <person name="Kuo A."/>
            <person name="Liang C."/>
            <person name="Lipzen A."/>
            <person name="Lutzoni F."/>
            <person name="Magnuson J."/>
            <person name="Mondo S."/>
            <person name="Nolan M."/>
            <person name="Ohm R."/>
            <person name="Pangilinan J."/>
            <person name="Park H.-J.H."/>
            <person name="Ramirez L."/>
            <person name="Alfaro M."/>
            <person name="Sun H."/>
            <person name="Tritt A."/>
            <person name="Yoshinaga Y."/>
            <person name="Zwiers L.-H.L."/>
            <person name="Turgeon B.G."/>
            <person name="Goodwin S.B."/>
            <person name="Spatafora J.W."/>
            <person name="Crous P.W."/>
            <person name="Grigoriev I.V."/>
        </authorList>
    </citation>
    <scope>NUCLEOTIDE SEQUENCE [LARGE SCALE GENOMIC DNA]</scope>
    <source>
        <strain evidence="3 4">CBS 611.86</strain>
    </source>
</reference>
<feature type="region of interest" description="Disordered" evidence="1">
    <location>
        <begin position="829"/>
        <end position="866"/>
    </location>
</feature>
<sequence>MSSGGRGGRGGGRSQARGNGGRRRNRSKGEREDTPTLQLYKPGQRAGRSRDGSPPGGASSRGESPNINNGSARRRASWTNAAASSSSPGATTDTMPLAQDQYVQRLARLRNDRPRQRELLVQQKLMNPDGPMRLQDAVKLKGICTDMCPEFERVRRIVEDDVKPPECTPETEHLGRKNRIPDENRMVKAYTRSAAGMEVELVTDIRTPETCLRTISYMVDRLDGENFEYLYGWIWDRTRAVRKDLRTAAVQTPAEIAVYLECFEQCARLLLLCPHYMSTSSSADYNHQQDIEQFGQAAYSLKERYDDNRGIKVPSPNEAEFLAYRLIVNLLARDNFIEGEMYHHLREPLQSNAQIQTAKEIYDAGKTIIYEKPREFLVAVQNWKTFWNLVKSPNVSFLMACAAETVFNRVRHVVLDTLRRAYRLGNGNRTVRMEDWTPAELTGVLGLDTELQTKEFCELYGFTFGQINGGVPFLNVNSIPYAGKSLEKPAGVSPQIFSKSIVESKRNGQALSAVIKDTEEAAKLGLFPRDTSQVKPNLSATNSGLGSFQNIPFGFRPPAETTIEKTTDRLNPFANAFKPVAAANAASNVNGANPFQASSRVSASSADPFGTPLGFFNQTGKTTPTPNAGASTPLNGMGSTPIQPGLFNVSKDPIRFSPASTPPSSFTGFNSGNSFAARAPGPNKDNPFANIAKPNATTQTDFFASAAATPSLAPGNFFAAPIVPPSANSISFPTIGSESSSSQDPNQPDRRGWGSTIPTPQRSSLQTTSSSLDHQQKVADEHHKALEARQQKSREEERKAQEDQQRKIEEEIRLEAVQRQFVEAEQHRVQTEHIRQAQEAEQRRIQEQERLTAEEQHRKFRDEQERVAKEEEKFQAQKDQESSSLHALATTLFHDPQDGVLSHFIEHQVSYYAQYRFDAIQSERHKERIYEFELRRRHNIIRSVLTIWVRKVEKNKRKRKAAELRTWRKQYQDAVKAKAMEEAAESAVLDSPSTVDHPTGEVNTFKKPTAPASAQKAAEELQVEPKPKLKPKSKLSRQTPQTMGASVGGGPSGVQLLMGTTLPEPAYSEEYQEAKRQRDLRQGQDETQTDYFVIRASGRDPMKHGRKRSFGSSSGDEPEIASKKPAFRSKMSSIIARARRSTSSTRRGFVEPKTNEELFARIQAAKQAGKQKRDKYASSSPQSAGRASLSRRASLIIENGHKLLADTPNVQPELSRSVPDSGLRQSAFSKSLGNVISQDGPAYRNRVSHFVPKHLYGKGVDAIREYRQQLSGNDSVHSKPLALSSPMPTQQSYVPGAYDPMDLSSGYETESNVPDDRVTSEEELVSTADSIDPLNEDHSPYFDDMLYDESDRDEKESYEQNAQMLAGNTQDDAIELSD</sequence>
<feature type="compositionally biased region" description="Low complexity" evidence="1">
    <location>
        <begin position="1132"/>
        <end position="1147"/>
    </location>
</feature>
<dbReference type="Gene3D" id="1.25.40.990">
    <property type="match status" value="1"/>
</dbReference>
<dbReference type="PANTHER" id="PTHR12436:SF3">
    <property type="entry name" value="GERMINAL-CENTER ASSOCIATED NUCLEAR PROTEIN"/>
    <property type="match status" value="1"/>
</dbReference>
<feature type="compositionally biased region" description="Basic and acidic residues" evidence="1">
    <location>
        <begin position="1148"/>
        <end position="1159"/>
    </location>
</feature>
<feature type="compositionally biased region" description="Polar residues" evidence="1">
    <location>
        <begin position="730"/>
        <end position="746"/>
    </location>
</feature>
<protein>
    <submittedName>
        <fullName evidence="3">SAC3/GANP/Nin1/mts3/eIF-3 p25 family-domain-containing protein</fullName>
    </submittedName>
</protein>
<dbReference type="InterPro" id="IPR045107">
    <property type="entry name" value="SAC3/GANP/THP3"/>
</dbReference>
<dbReference type="PANTHER" id="PTHR12436">
    <property type="entry name" value="80 KDA MCM3-ASSOCIATED PROTEIN"/>
    <property type="match status" value="1"/>
</dbReference>
<dbReference type="Proteomes" id="UP000481861">
    <property type="component" value="Unassembled WGS sequence"/>
</dbReference>